<dbReference type="InterPro" id="IPR029033">
    <property type="entry name" value="His_PPase_superfam"/>
</dbReference>
<dbReference type="RefSeq" id="WP_042747819.1">
    <property type="nucleotide sequence ID" value="NZ_AZSI01000012.1"/>
</dbReference>
<feature type="active site" description="Proton donor/acceptor" evidence="1">
    <location>
        <position position="79"/>
    </location>
</feature>
<dbReference type="Gene3D" id="3.40.50.1240">
    <property type="entry name" value="Phosphoglycerate mutase-like"/>
    <property type="match status" value="1"/>
</dbReference>
<reference evidence="3 4" key="1">
    <citation type="submission" date="2014-06" db="EMBL/GenBank/DDBJ databases">
        <title>Draft genome sequence of the putrescine producing strain Lactococcus lactis subsp cremoris GE214.</title>
        <authorList>
            <person name="Ladero V."/>
            <person name="Linares D.M."/>
            <person name="del Rio B."/>
            <person name="Mayo B."/>
            <person name="Martin M.C."/>
            <person name="Fernandez M."/>
            <person name="Alvarez M.A."/>
        </authorList>
    </citation>
    <scope>NUCLEOTIDE SEQUENCE [LARGE SCALE GENOMIC DNA]</scope>
    <source>
        <strain evidence="3 4">GE214</strain>
    </source>
</reference>
<proteinExistence type="predicted"/>
<feature type="binding site" evidence="2">
    <location>
        <begin position="7"/>
        <end position="14"/>
    </location>
    <ligand>
        <name>substrate</name>
    </ligand>
</feature>
<dbReference type="GO" id="GO:0005737">
    <property type="term" value="C:cytoplasm"/>
    <property type="evidence" value="ECO:0007669"/>
    <property type="project" value="TreeGrafter"/>
</dbReference>
<dbReference type="SMART" id="SM00855">
    <property type="entry name" value="PGAM"/>
    <property type="match status" value="1"/>
</dbReference>
<gene>
    <name evidence="3" type="ORF">U725_00551</name>
</gene>
<sequence length="197" mass="22052">MRIYFVRHGKTEWNLARRLQGQKGDSPLLPESYEAIKRVHKFLEPIEFDKVLSSPQKRALTTADLLTNQSVSTDKRLSEWNFGELEGWFIRDAIAKYPKEMHDSRFELDQFDGSAFGAESVTSVLARFDSLAGDLLNSKMDNILLVGHGASGTAGMRHLAGFPIAELRSVGGLANNTVTVLESNGSHFDLKIWDKQL</sequence>
<comment type="caution">
    <text evidence="3">The sequence shown here is derived from an EMBL/GenBank/DDBJ whole genome shotgun (WGS) entry which is preliminary data.</text>
</comment>
<dbReference type="Proteomes" id="UP000028401">
    <property type="component" value="Unassembled WGS sequence"/>
</dbReference>
<dbReference type="InterPro" id="IPR013078">
    <property type="entry name" value="His_Pase_superF_clade-1"/>
</dbReference>
<dbReference type="AlphaFoldDB" id="A0A084AD49"/>
<dbReference type="CDD" id="cd07067">
    <property type="entry name" value="HP_PGM_like"/>
    <property type="match status" value="1"/>
</dbReference>
<organism evidence="3 4">
    <name type="scientific">Lactococcus cremoris subsp. cremoris GE214</name>
    <dbReference type="NCBI Taxonomy" id="1415168"/>
    <lineage>
        <taxon>Bacteria</taxon>
        <taxon>Bacillati</taxon>
        <taxon>Bacillota</taxon>
        <taxon>Bacilli</taxon>
        <taxon>Lactobacillales</taxon>
        <taxon>Streptococcaceae</taxon>
        <taxon>Lactococcus</taxon>
        <taxon>Lactococcus cremoris subsp. cremoris</taxon>
    </lineage>
</organism>
<dbReference type="EMBL" id="AZSI01000012">
    <property type="protein sequence ID" value="KEY63228.1"/>
    <property type="molecule type" value="Genomic_DNA"/>
</dbReference>
<evidence type="ECO:0000256" key="1">
    <source>
        <dbReference type="PIRSR" id="PIRSR613078-1"/>
    </source>
</evidence>
<dbReference type="SUPFAM" id="SSF53254">
    <property type="entry name" value="Phosphoglycerate mutase-like"/>
    <property type="match status" value="1"/>
</dbReference>
<evidence type="ECO:0000313" key="3">
    <source>
        <dbReference type="EMBL" id="KEY63228.1"/>
    </source>
</evidence>
<feature type="active site" description="Tele-phosphohistidine intermediate" evidence="1">
    <location>
        <position position="8"/>
    </location>
</feature>
<evidence type="ECO:0000256" key="2">
    <source>
        <dbReference type="PIRSR" id="PIRSR613078-2"/>
    </source>
</evidence>
<name>A0A084AD49_LACLC</name>
<dbReference type="InterPro" id="IPR050275">
    <property type="entry name" value="PGM_Phosphatase"/>
</dbReference>
<protein>
    <submittedName>
        <fullName evidence="3">Phosphoglycerate mutase</fullName>
    </submittedName>
</protein>
<dbReference type="PATRIC" id="fig|1415168.3.peg.584"/>
<evidence type="ECO:0000313" key="4">
    <source>
        <dbReference type="Proteomes" id="UP000028401"/>
    </source>
</evidence>
<feature type="binding site" evidence="2">
    <location>
        <position position="58"/>
    </location>
    <ligand>
        <name>substrate</name>
    </ligand>
</feature>
<accession>A0A084AD49</accession>
<dbReference type="PANTHER" id="PTHR48100:SF1">
    <property type="entry name" value="HISTIDINE PHOSPHATASE FAMILY PROTEIN-RELATED"/>
    <property type="match status" value="1"/>
</dbReference>
<dbReference type="PANTHER" id="PTHR48100">
    <property type="entry name" value="BROAD-SPECIFICITY PHOSPHATASE YOR283W-RELATED"/>
    <property type="match status" value="1"/>
</dbReference>
<dbReference type="GO" id="GO:0016791">
    <property type="term" value="F:phosphatase activity"/>
    <property type="evidence" value="ECO:0007669"/>
    <property type="project" value="TreeGrafter"/>
</dbReference>
<dbReference type="Pfam" id="PF00300">
    <property type="entry name" value="His_Phos_1"/>
    <property type="match status" value="1"/>
</dbReference>